<proteinExistence type="predicted"/>
<organism evidence="3 4">
    <name type="scientific">Lunasporangiospora selenospora</name>
    <dbReference type="NCBI Taxonomy" id="979761"/>
    <lineage>
        <taxon>Eukaryota</taxon>
        <taxon>Fungi</taxon>
        <taxon>Fungi incertae sedis</taxon>
        <taxon>Mucoromycota</taxon>
        <taxon>Mortierellomycotina</taxon>
        <taxon>Mortierellomycetes</taxon>
        <taxon>Mortierellales</taxon>
        <taxon>Mortierellaceae</taxon>
        <taxon>Lunasporangiospora</taxon>
    </lineage>
</organism>
<dbReference type="EMBL" id="JAABOA010006106">
    <property type="protein sequence ID" value="KAF9570501.1"/>
    <property type="molecule type" value="Genomic_DNA"/>
</dbReference>
<dbReference type="InterPro" id="IPR017930">
    <property type="entry name" value="Myb_dom"/>
</dbReference>
<accession>A0A9P6K9E5</accession>
<feature type="compositionally biased region" description="Low complexity" evidence="1">
    <location>
        <begin position="49"/>
        <end position="63"/>
    </location>
</feature>
<feature type="non-terminal residue" evidence="3">
    <location>
        <position position="151"/>
    </location>
</feature>
<keyword evidence="4" id="KW-1185">Reference proteome</keyword>
<dbReference type="AlphaFoldDB" id="A0A9P6K9E5"/>
<feature type="compositionally biased region" description="Polar residues" evidence="1">
    <location>
        <begin position="115"/>
        <end position="127"/>
    </location>
</feature>
<dbReference type="PROSITE" id="PS51294">
    <property type="entry name" value="HTH_MYB"/>
    <property type="match status" value="1"/>
</dbReference>
<feature type="compositionally biased region" description="Basic and acidic residues" evidence="1">
    <location>
        <begin position="68"/>
        <end position="77"/>
    </location>
</feature>
<evidence type="ECO:0000313" key="3">
    <source>
        <dbReference type="EMBL" id="KAF9570501.1"/>
    </source>
</evidence>
<comment type="caution">
    <text evidence="3">The sequence shown here is derived from an EMBL/GenBank/DDBJ whole genome shotgun (WGS) entry which is preliminary data.</text>
</comment>
<evidence type="ECO:0000313" key="4">
    <source>
        <dbReference type="Proteomes" id="UP000780801"/>
    </source>
</evidence>
<gene>
    <name evidence="3" type="ORF">BGW38_008738</name>
</gene>
<feature type="region of interest" description="Disordered" evidence="1">
    <location>
        <begin position="1"/>
        <end position="151"/>
    </location>
</feature>
<evidence type="ECO:0000259" key="2">
    <source>
        <dbReference type="PROSITE" id="PS51294"/>
    </source>
</evidence>
<reference evidence="3" key="1">
    <citation type="journal article" date="2020" name="Fungal Divers.">
        <title>Resolving the Mortierellaceae phylogeny through synthesis of multi-gene phylogenetics and phylogenomics.</title>
        <authorList>
            <person name="Vandepol N."/>
            <person name="Liber J."/>
            <person name="Desiro A."/>
            <person name="Na H."/>
            <person name="Kennedy M."/>
            <person name="Barry K."/>
            <person name="Grigoriev I.V."/>
            <person name="Miller A.N."/>
            <person name="O'Donnell K."/>
            <person name="Stajich J.E."/>
            <person name="Bonito G."/>
        </authorList>
    </citation>
    <scope>NUCLEOTIDE SEQUENCE</scope>
    <source>
        <strain evidence="3">KOD1015</strain>
    </source>
</reference>
<protein>
    <recommendedName>
        <fullName evidence="2">HTH myb-type domain-containing protein</fullName>
    </recommendedName>
</protein>
<dbReference type="OrthoDB" id="2143914at2759"/>
<evidence type="ECO:0000256" key="1">
    <source>
        <dbReference type="SAM" id="MobiDB-lite"/>
    </source>
</evidence>
<feature type="compositionally biased region" description="Polar residues" evidence="1">
    <location>
        <begin position="88"/>
        <end position="98"/>
    </location>
</feature>
<dbReference type="Proteomes" id="UP000780801">
    <property type="component" value="Unassembled WGS sequence"/>
</dbReference>
<feature type="domain" description="HTH myb-type" evidence="2">
    <location>
        <begin position="1"/>
        <end position="25"/>
    </location>
</feature>
<sequence length="151" mass="16667">MSKLMPGRPDNAIKNHFNTSMQRKRRRLSLQDPAELQTKFSDPCSGSGATSPIASPTSATSPTVLRSNRFDPYERRHSMPSLEFSPKAHSQGQGPHSHNSSRDFSVDPGPRAYQYQHQPQPNGSSAYPRTIPTPPKTPDAKMSLNFASTMS</sequence>
<name>A0A9P6K9E5_9FUNG</name>